<keyword evidence="4 6" id="KW-0648">Protein biosynthesis</keyword>
<feature type="region of interest" description="Disordered" evidence="7">
    <location>
        <begin position="166"/>
        <end position="185"/>
    </location>
</feature>
<dbReference type="Pfam" id="PF01327">
    <property type="entry name" value="Pep_deformylase"/>
    <property type="match status" value="1"/>
</dbReference>
<comment type="catalytic activity">
    <reaction evidence="6">
        <text>N-terminal N-formyl-L-methionyl-[peptide] + H2O = N-terminal L-methionyl-[peptide] + formate</text>
        <dbReference type="Rhea" id="RHEA:24420"/>
        <dbReference type="Rhea" id="RHEA-COMP:10639"/>
        <dbReference type="Rhea" id="RHEA-COMP:10640"/>
        <dbReference type="ChEBI" id="CHEBI:15377"/>
        <dbReference type="ChEBI" id="CHEBI:15740"/>
        <dbReference type="ChEBI" id="CHEBI:49298"/>
        <dbReference type="ChEBI" id="CHEBI:64731"/>
        <dbReference type="EC" id="3.5.1.88"/>
    </reaction>
</comment>
<dbReference type="GO" id="GO:0046872">
    <property type="term" value="F:metal ion binding"/>
    <property type="evidence" value="ECO:0007669"/>
    <property type="project" value="UniProtKB-KW"/>
</dbReference>
<dbReference type="InterPro" id="IPR036821">
    <property type="entry name" value="Peptide_deformylase_sf"/>
</dbReference>
<dbReference type="EC" id="3.5.1.88" evidence="6"/>
<dbReference type="GO" id="GO:0006412">
    <property type="term" value="P:translation"/>
    <property type="evidence" value="ECO:0007669"/>
    <property type="project" value="UniProtKB-UniRule"/>
</dbReference>
<dbReference type="NCBIfam" id="TIGR00079">
    <property type="entry name" value="pept_deformyl"/>
    <property type="match status" value="1"/>
</dbReference>
<accession>A0A972FTH4</accession>
<comment type="caution">
    <text evidence="8">The sequence shown here is derived from an EMBL/GenBank/DDBJ whole genome shotgun (WGS) entry which is preliminary data.</text>
</comment>
<feature type="binding site" evidence="6">
    <location>
        <position position="152"/>
    </location>
    <ligand>
        <name>Fe cation</name>
        <dbReference type="ChEBI" id="CHEBI:24875"/>
    </ligand>
</feature>
<dbReference type="PANTHER" id="PTHR10458:SF21">
    <property type="entry name" value="PEPTIDE DEFORMYLASE"/>
    <property type="match status" value="1"/>
</dbReference>
<dbReference type="InterPro" id="IPR023635">
    <property type="entry name" value="Peptide_deformylase"/>
</dbReference>
<evidence type="ECO:0000256" key="2">
    <source>
        <dbReference type="ARBA" id="ARBA00022723"/>
    </source>
</evidence>
<dbReference type="CDD" id="cd00487">
    <property type="entry name" value="Pep_deformylase"/>
    <property type="match status" value="1"/>
</dbReference>
<evidence type="ECO:0000256" key="7">
    <source>
        <dbReference type="SAM" id="MobiDB-lite"/>
    </source>
</evidence>
<evidence type="ECO:0000256" key="5">
    <source>
        <dbReference type="ARBA" id="ARBA00023004"/>
    </source>
</evidence>
<evidence type="ECO:0000256" key="6">
    <source>
        <dbReference type="HAMAP-Rule" id="MF_00163"/>
    </source>
</evidence>
<feature type="binding site" evidence="6">
    <location>
        <position position="148"/>
    </location>
    <ligand>
        <name>Fe cation</name>
        <dbReference type="ChEBI" id="CHEBI:24875"/>
    </ligand>
</feature>
<dbReference type="Proteomes" id="UP000737113">
    <property type="component" value="Unassembled WGS sequence"/>
</dbReference>
<keyword evidence="5 6" id="KW-0408">Iron</keyword>
<dbReference type="RefSeq" id="WP_169564113.1">
    <property type="nucleotide sequence ID" value="NZ_JAAXYH010000005.1"/>
</dbReference>
<evidence type="ECO:0000256" key="4">
    <source>
        <dbReference type="ARBA" id="ARBA00022917"/>
    </source>
</evidence>
<dbReference type="NCBIfam" id="NF001159">
    <property type="entry name" value="PRK00150.1-3"/>
    <property type="match status" value="1"/>
</dbReference>
<dbReference type="PRINTS" id="PR01576">
    <property type="entry name" value="PDEFORMYLASE"/>
</dbReference>
<dbReference type="SUPFAM" id="SSF56420">
    <property type="entry name" value="Peptide deformylase"/>
    <property type="match status" value="1"/>
</dbReference>
<dbReference type="HAMAP" id="MF_00163">
    <property type="entry name" value="Pep_deformylase"/>
    <property type="match status" value="1"/>
</dbReference>
<comment type="function">
    <text evidence="6">Removes the formyl group from the N-terminal Met of newly synthesized proteins. Requires at least a dipeptide for an efficient rate of reaction. N-terminal L-methionine is a prerequisite for activity but the enzyme has broad specificity at other positions.</text>
</comment>
<keyword evidence="2 6" id="KW-0479">Metal-binding</keyword>
<dbReference type="PANTHER" id="PTHR10458">
    <property type="entry name" value="PEPTIDE DEFORMYLASE"/>
    <property type="match status" value="1"/>
</dbReference>
<feature type="binding site" evidence="6">
    <location>
        <position position="106"/>
    </location>
    <ligand>
        <name>Fe cation</name>
        <dbReference type="ChEBI" id="CHEBI:24875"/>
    </ligand>
</feature>
<dbReference type="AlphaFoldDB" id="A0A972FTH4"/>
<evidence type="ECO:0000313" key="8">
    <source>
        <dbReference type="EMBL" id="NMH65412.1"/>
    </source>
</evidence>
<sequence length="185" mass="20181">MPSHQRSHESLSLAQAGEAILTQTAARVTNFDAELTALAGKMLATMLAAQGGGIAAPQVHSSKAMFIMASHPNPRYPAAPTMAPLVLVNPEIITRSPDLVVGEEGCLSLPGCRLNIWRHRSVGVRYQDLDGIWQTAEFSGFIARIFQHEYDHLQGITLRERVKMPEQLSGQQNPKLPGPTYGTQE</sequence>
<keyword evidence="3 6" id="KW-0378">Hydrolase</keyword>
<organism evidence="8 9">
    <name type="scientific">Shewanella salipaludis</name>
    <dbReference type="NCBI Taxonomy" id="2723052"/>
    <lineage>
        <taxon>Bacteria</taxon>
        <taxon>Pseudomonadati</taxon>
        <taxon>Pseudomonadota</taxon>
        <taxon>Gammaproteobacteria</taxon>
        <taxon>Alteromonadales</taxon>
        <taxon>Shewanellaceae</taxon>
        <taxon>Shewanella</taxon>
    </lineage>
</organism>
<evidence type="ECO:0000256" key="1">
    <source>
        <dbReference type="ARBA" id="ARBA00010759"/>
    </source>
</evidence>
<keyword evidence="9" id="KW-1185">Reference proteome</keyword>
<evidence type="ECO:0000313" key="9">
    <source>
        <dbReference type="Proteomes" id="UP000737113"/>
    </source>
</evidence>
<reference evidence="8" key="1">
    <citation type="submission" date="2020-04" db="EMBL/GenBank/DDBJ databases">
        <title>Description of Shewanella salipaludis sp. nov., isolated from a salt marsh.</title>
        <authorList>
            <person name="Park S."/>
            <person name="Yoon J.-H."/>
        </authorList>
    </citation>
    <scope>NUCLEOTIDE SEQUENCE</scope>
    <source>
        <strain evidence="8">SHSM-M6</strain>
    </source>
</reference>
<evidence type="ECO:0000256" key="3">
    <source>
        <dbReference type="ARBA" id="ARBA00022801"/>
    </source>
</evidence>
<dbReference type="EMBL" id="JAAXYH010000005">
    <property type="protein sequence ID" value="NMH65412.1"/>
    <property type="molecule type" value="Genomic_DNA"/>
</dbReference>
<comment type="similarity">
    <text evidence="1 6">Belongs to the polypeptide deformylase family.</text>
</comment>
<protein>
    <recommendedName>
        <fullName evidence="6">Peptide deformylase</fullName>
        <shortName evidence="6">PDF</shortName>
        <ecNumber evidence="6">3.5.1.88</ecNumber>
    </recommendedName>
    <alternativeName>
        <fullName evidence="6">Polypeptide deformylase</fullName>
    </alternativeName>
</protein>
<comment type="cofactor">
    <cofactor evidence="6">
        <name>Fe(2+)</name>
        <dbReference type="ChEBI" id="CHEBI:29033"/>
    </cofactor>
    <text evidence="6">Binds 1 Fe(2+) ion.</text>
</comment>
<dbReference type="Gene3D" id="3.90.45.10">
    <property type="entry name" value="Peptide deformylase"/>
    <property type="match status" value="1"/>
</dbReference>
<name>A0A972FTH4_9GAMM</name>
<feature type="active site" evidence="6">
    <location>
        <position position="149"/>
    </location>
</feature>
<dbReference type="GO" id="GO:0042586">
    <property type="term" value="F:peptide deformylase activity"/>
    <property type="evidence" value="ECO:0007669"/>
    <property type="project" value="UniProtKB-UniRule"/>
</dbReference>
<dbReference type="PIRSF" id="PIRSF004749">
    <property type="entry name" value="Pep_def"/>
    <property type="match status" value="1"/>
</dbReference>
<proteinExistence type="inferred from homology"/>
<gene>
    <name evidence="6 8" type="primary">def</name>
    <name evidence="8" type="ORF">HC757_09535</name>
</gene>